<dbReference type="InterPro" id="IPR051910">
    <property type="entry name" value="ComF/GntX_DNA_util-trans"/>
</dbReference>
<keyword evidence="4" id="KW-0328">Glycosyltransferase</keyword>
<dbReference type="AlphaFoldDB" id="A0A0B6WZL6"/>
<evidence type="ECO:0000259" key="2">
    <source>
        <dbReference type="Pfam" id="PF00156"/>
    </source>
</evidence>
<comment type="similarity">
    <text evidence="1">Belongs to the ComF/GntX family.</text>
</comment>
<proteinExistence type="inferred from homology"/>
<dbReference type="Pfam" id="PF18912">
    <property type="entry name" value="DZR_2"/>
    <property type="match status" value="1"/>
</dbReference>
<gene>
    <name evidence="4" type="ORF">PYK22_02164</name>
</gene>
<dbReference type="EMBL" id="CBXV010000007">
    <property type="protein sequence ID" value="CDM66152.1"/>
    <property type="molecule type" value="Genomic_DNA"/>
</dbReference>
<sequence length="255" mass="27669">MLASAIKTGLGIGRDAALALIYPQACAVCRASVESHDDLPACAACWSETRLIRELAICSRCGAPLLSSEIISQCQLCSSLTFTAARAVGLYEGALRAAVLDLKRKPYLGTRLRDLLLELARVEPLHRATCIVPVPLHRQRERERGFNQAAIIARAIARRTGWPVREEALIRVVHTQVHRTLMDERARRESVAGAFAVAKRRLIEGENVLLVDDVFTTGATVSACAQALLEAGARAVFILTIARVVRAEAEAGGIR</sequence>
<dbReference type="InterPro" id="IPR044005">
    <property type="entry name" value="DZR_2"/>
</dbReference>
<evidence type="ECO:0000259" key="3">
    <source>
        <dbReference type="Pfam" id="PF18912"/>
    </source>
</evidence>
<name>A0A0B6WZL6_9BACT</name>
<dbReference type="SUPFAM" id="SSF53271">
    <property type="entry name" value="PRTase-like"/>
    <property type="match status" value="1"/>
</dbReference>
<dbReference type="Pfam" id="PF00156">
    <property type="entry name" value="Pribosyltran"/>
    <property type="match status" value="1"/>
</dbReference>
<evidence type="ECO:0000313" key="4">
    <source>
        <dbReference type="EMBL" id="CDM66152.1"/>
    </source>
</evidence>
<dbReference type="CDD" id="cd06223">
    <property type="entry name" value="PRTases_typeI"/>
    <property type="match status" value="1"/>
</dbReference>
<reference evidence="4 5" key="1">
    <citation type="submission" date="2013-12" db="EMBL/GenBank/DDBJ databases">
        <authorList>
            <person name="Stott M."/>
        </authorList>
    </citation>
    <scope>NUCLEOTIDE SEQUENCE [LARGE SCALE GENOMIC DNA]</scope>
    <source>
        <strain evidence="4 5">K22</strain>
    </source>
</reference>
<protein>
    <submittedName>
        <fullName evidence="4">Predicted amidophosphoribosyltransferase</fullName>
    </submittedName>
</protein>
<evidence type="ECO:0000313" key="5">
    <source>
        <dbReference type="Proteomes" id="UP000031518"/>
    </source>
</evidence>
<evidence type="ECO:0000256" key="1">
    <source>
        <dbReference type="ARBA" id="ARBA00008007"/>
    </source>
</evidence>
<dbReference type="InterPro" id="IPR000836">
    <property type="entry name" value="PRTase_dom"/>
</dbReference>
<dbReference type="RefSeq" id="WP_041977084.1">
    <property type="nucleotide sequence ID" value="NZ_CBXV010000007.1"/>
</dbReference>
<organism evidence="4 5">
    <name type="scientific">Pyrinomonas methylaliphatogenes</name>
    <dbReference type="NCBI Taxonomy" id="454194"/>
    <lineage>
        <taxon>Bacteria</taxon>
        <taxon>Pseudomonadati</taxon>
        <taxon>Acidobacteriota</taxon>
        <taxon>Blastocatellia</taxon>
        <taxon>Blastocatellales</taxon>
        <taxon>Pyrinomonadaceae</taxon>
        <taxon>Pyrinomonas</taxon>
    </lineage>
</organism>
<keyword evidence="4" id="KW-0808">Transferase</keyword>
<dbReference type="Proteomes" id="UP000031518">
    <property type="component" value="Unassembled WGS sequence"/>
</dbReference>
<accession>A0A0B6WZL6</accession>
<reference evidence="4 5" key="2">
    <citation type="submission" date="2015-01" db="EMBL/GenBank/DDBJ databases">
        <title>Complete genome sequence of Pyrinomonas methylaliphatogenes type strain K22T.</title>
        <authorList>
            <person name="Lee K.C.Y."/>
            <person name="Power J.F."/>
            <person name="Dunfield P.F."/>
            <person name="Morgan X.C."/>
            <person name="Huttenhower C."/>
            <person name="Stott M.B."/>
        </authorList>
    </citation>
    <scope>NUCLEOTIDE SEQUENCE [LARGE SCALE GENOMIC DNA]</scope>
    <source>
        <strain evidence="4 5">K22</strain>
    </source>
</reference>
<dbReference type="PANTHER" id="PTHR47505">
    <property type="entry name" value="DNA UTILIZATION PROTEIN YHGH"/>
    <property type="match status" value="1"/>
</dbReference>
<dbReference type="OrthoDB" id="9779910at2"/>
<keyword evidence="5" id="KW-1185">Reference proteome</keyword>
<dbReference type="GO" id="GO:0016757">
    <property type="term" value="F:glycosyltransferase activity"/>
    <property type="evidence" value="ECO:0007669"/>
    <property type="project" value="UniProtKB-KW"/>
</dbReference>
<dbReference type="PANTHER" id="PTHR47505:SF1">
    <property type="entry name" value="DNA UTILIZATION PROTEIN YHGH"/>
    <property type="match status" value="1"/>
</dbReference>
<feature type="domain" description="Phosphoribosyltransferase" evidence="2">
    <location>
        <begin position="174"/>
        <end position="242"/>
    </location>
</feature>
<dbReference type="InterPro" id="IPR029057">
    <property type="entry name" value="PRTase-like"/>
</dbReference>
<dbReference type="Gene3D" id="3.40.50.2020">
    <property type="match status" value="1"/>
</dbReference>
<dbReference type="STRING" id="454194.PYK22_02164"/>
<feature type="domain" description="Double zinc ribbon" evidence="3">
    <location>
        <begin position="18"/>
        <end position="75"/>
    </location>
</feature>